<comment type="cofactor">
    <cofactor evidence="1">
        <name>FMN</name>
        <dbReference type="ChEBI" id="CHEBI:58210"/>
    </cofactor>
</comment>
<dbReference type="InterPro" id="IPR001155">
    <property type="entry name" value="OxRdtase_FMN_N"/>
</dbReference>
<evidence type="ECO:0000313" key="5">
    <source>
        <dbReference type="EMBL" id="PRT54500.1"/>
    </source>
</evidence>
<comment type="similarity">
    <text evidence="2">Belongs to the NADH:flavin oxidoreductase/NADH oxidase family.</text>
</comment>
<dbReference type="GO" id="GO:0003959">
    <property type="term" value="F:NADPH dehydrogenase activity"/>
    <property type="evidence" value="ECO:0007669"/>
    <property type="project" value="TreeGrafter"/>
</dbReference>
<evidence type="ECO:0000259" key="4">
    <source>
        <dbReference type="Pfam" id="PF00724"/>
    </source>
</evidence>
<dbReference type="GeneID" id="36515868"/>
<evidence type="ECO:0000256" key="1">
    <source>
        <dbReference type="ARBA" id="ARBA00001917"/>
    </source>
</evidence>
<dbReference type="Gene3D" id="3.20.20.70">
    <property type="entry name" value="Aldolase class I"/>
    <property type="match status" value="1"/>
</dbReference>
<dbReference type="FunFam" id="3.20.20.70:FF:000138">
    <property type="entry name" value="NADPH dehydrogenase 1"/>
    <property type="match status" value="1"/>
</dbReference>
<gene>
    <name evidence="5" type="ORF">B9G98_02120</name>
</gene>
<keyword evidence="6" id="KW-1185">Reference proteome</keyword>
<dbReference type="Proteomes" id="UP000238350">
    <property type="component" value="Unassembled WGS sequence"/>
</dbReference>
<evidence type="ECO:0000313" key="6">
    <source>
        <dbReference type="Proteomes" id="UP000238350"/>
    </source>
</evidence>
<sequence>MMNARKMSQPVNIFKPITVGKMQLKNRLALPPLTRSRATEDHVPTPVMAEYYSQRSSEPGTLIVAEATIIKGQAGGYRTVPGIWTKEQVDGWKPVVDAIHKNKSYVFVQLWALGRAAVPEFLAVDGFDYVAPSAVAIKDKFYADTHLTPNKERPAPRALTTAEVKEYVQWYAQAAKNAVEAGADGVEIHGANGYLVDQFLHPNTNTRTDEYGGSIENRARFALEIIDAITEAIGAERLAIRLSPWGGFGDLEIDVSPIPQWSYLVAELERRAQQGKRIAYISTMEARFMQDEALLPAIVPEDVYTLNDFIGQIWSGPWMRSGNAIHSLKLADNDDRTLLGVGRHFLANPDLLQRVEKNAELNPYNRDTFYWNSKVEGFEKPTGYTDYPFLNGSKL</sequence>
<keyword evidence="3" id="KW-0288">FMN</keyword>
<dbReference type="GO" id="GO:0010181">
    <property type="term" value="F:FMN binding"/>
    <property type="evidence" value="ECO:0007669"/>
    <property type="project" value="InterPro"/>
</dbReference>
<keyword evidence="3" id="KW-0285">Flavoprotein</keyword>
<dbReference type="PANTHER" id="PTHR22893">
    <property type="entry name" value="NADH OXIDOREDUCTASE-RELATED"/>
    <property type="match status" value="1"/>
</dbReference>
<dbReference type="RefSeq" id="XP_024664445.1">
    <property type="nucleotide sequence ID" value="XM_024808677.1"/>
</dbReference>
<reference evidence="5 6" key="1">
    <citation type="submission" date="2017-04" db="EMBL/GenBank/DDBJ databases">
        <title>Genome sequencing of [Candida] sorbophila.</title>
        <authorList>
            <person name="Ahn J.O."/>
        </authorList>
    </citation>
    <scope>NUCLEOTIDE SEQUENCE [LARGE SCALE GENOMIC DNA]</scope>
    <source>
        <strain evidence="5 6">DS02</strain>
    </source>
</reference>
<dbReference type="PANTHER" id="PTHR22893:SF91">
    <property type="entry name" value="NADPH DEHYDROGENASE 2-RELATED"/>
    <property type="match status" value="1"/>
</dbReference>
<organism evidence="5 6">
    <name type="scientific">Wickerhamiella sorbophila</name>
    <dbReference type="NCBI Taxonomy" id="45607"/>
    <lineage>
        <taxon>Eukaryota</taxon>
        <taxon>Fungi</taxon>
        <taxon>Dikarya</taxon>
        <taxon>Ascomycota</taxon>
        <taxon>Saccharomycotina</taxon>
        <taxon>Dipodascomycetes</taxon>
        <taxon>Dipodascales</taxon>
        <taxon>Trichomonascaceae</taxon>
        <taxon>Wickerhamiella</taxon>
    </lineage>
</organism>
<dbReference type="CDD" id="cd02933">
    <property type="entry name" value="OYE_like_FMN"/>
    <property type="match status" value="1"/>
</dbReference>
<dbReference type="Pfam" id="PF00724">
    <property type="entry name" value="Oxidored_FMN"/>
    <property type="match status" value="1"/>
</dbReference>
<comment type="caution">
    <text evidence="5">The sequence shown here is derived from an EMBL/GenBank/DDBJ whole genome shotgun (WGS) entry which is preliminary data.</text>
</comment>
<name>A0A2T0FHN5_9ASCO</name>
<dbReference type="AlphaFoldDB" id="A0A2T0FHN5"/>
<feature type="domain" description="NADH:flavin oxidoreductase/NADH oxidase N-terminal" evidence="4">
    <location>
        <begin position="13"/>
        <end position="362"/>
    </location>
</feature>
<dbReference type="STRING" id="45607.A0A2T0FHN5"/>
<protein>
    <submittedName>
        <fullName evidence="5">NADPH dehydrogenase 1</fullName>
    </submittedName>
</protein>
<dbReference type="InterPro" id="IPR013785">
    <property type="entry name" value="Aldolase_TIM"/>
</dbReference>
<dbReference type="SUPFAM" id="SSF51395">
    <property type="entry name" value="FMN-linked oxidoreductases"/>
    <property type="match status" value="1"/>
</dbReference>
<dbReference type="EMBL" id="NDIQ01000021">
    <property type="protein sequence ID" value="PRT54500.1"/>
    <property type="molecule type" value="Genomic_DNA"/>
</dbReference>
<evidence type="ECO:0000256" key="2">
    <source>
        <dbReference type="ARBA" id="ARBA00005979"/>
    </source>
</evidence>
<dbReference type="InterPro" id="IPR045247">
    <property type="entry name" value="Oye-like"/>
</dbReference>
<evidence type="ECO:0000256" key="3">
    <source>
        <dbReference type="ARBA" id="ARBA00022643"/>
    </source>
</evidence>
<proteinExistence type="inferred from homology"/>
<dbReference type="OrthoDB" id="276546at2759"/>
<accession>A0A2T0FHN5</accession>